<dbReference type="AlphaFoldDB" id="A0AAW8CID3"/>
<dbReference type="InterPro" id="IPR038989">
    <property type="entry name" value="UbiJ"/>
</dbReference>
<accession>A0AAW8CID3</accession>
<organism evidence="2 3">
    <name type="scientific">Phocoenobacter atlanticus subsp. atlanticus</name>
    <dbReference type="NCBI Taxonomy" id="3061285"/>
    <lineage>
        <taxon>Bacteria</taxon>
        <taxon>Pseudomonadati</taxon>
        <taxon>Pseudomonadota</taxon>
        <taxon>Gammaproteobacteria</taxon>
        <taxon>Pasteurellales</taxon>
        <taxon>Pasteurellaceae</taxon>
        <taxon>Phocoenobacter</taxon>
        <taxon>Phocoenobacter atlanticus</taxon>
    </lineage>
</organism>
<dbReference type="InterPro" id="IPR036527">
    <property type="entry name" value="SCP2_sterol-bd_dom_sf"/>
</dbReference>
<evidence type="ECO:0000313" key="2">
    <source>
        <dbReference type="EMBL" id="MDP8148442.1"/>
    </source>
</evidence>
<dbReference type="Pfam" id="PF02036">
    <property type="entry name" value="SCP2"/>
    <property type="match status" value="1"/>
</dbReference>
<dbReference type="GO" id="GO:0006744">
    <property type="term" value="P:ubiquinone biosynthetic process"/>
    <property type="evidence" value="ECO:0007669"/>
    <property type="project" value="InterPro"/>
</dbReference>
<gene>
    <name evidence="2" type="ORF">QJU57_05040</name>
</gene>
<proteinExistence type="predicted"/>
<dbReference type="EMBL" id="JASAXT010000007">
    <property type="protein sequence ID" value="MDP8148442.1"/>
    <property type="molecule type" value="Genomic_DNA"/>
</dbReference>
<name>A0AAW8CID3_9PAST</name>
<dbReference type="Proteomes" id="UP001226020">
    <property type="component" value="Unassembled WGS sequence"/>
</dbReference>
<dbReference type="PANTHER" id="PTHR38693:SF1">
    <property type="entry name" value="UBIQUINONE BIOSYNTHESIS ACCESSORY FACTOR UBIJ"/>
    <property type="match status" value="1"/>
</dbReference>
<dbReference type="SUPFAM" id="SSF55718">
    <property type="entry name" value="SCP-like"/>
    <property type="match status" value="1"/>
</dbReference>
<dbReference type="PANTHER" id="PTHR38693">
    <property type="entry name" value="UBIQUINONE BIOSYNTHESIS PROTEIN UBIJ"/>
    <property type="match status" value="1"/>
</dbReference>
<dbReference type="InterPro" id="IPR003033">
    <property type="entry name" value="SCP2_sterol-bd_dom"/>
</dbReference>
<feature type="domain" description="SCP2" evidence="1">
    <location>
        <begin position="23"/>
        <end position="121"/>
    </location>
</feature>
<protein>
    <submittedName>
        <fullName evidence="2">SCP2 sterol-binding domain-containing protein</fullName>
    </submittedName>
</protein>
<sequence>MLEQLKQQFMLSQVTIGTLEMGFNYLINRSPHCLPTLKKLKDSTLHIKLLQPEFECIINFSETQTDWLSHYEGNPSCCLSLQSSVLPKLADKTKLTELINNKTLLLEGDIQVLQHFVQLFDDLEKNPAELLSPFVGDVIAQSSTDVAGFLFNKAKQQIAKNSEHIVDNLINECSVLVHQLEIANFCDEVTALEKQANQLEMKVRNSG</sequence>
<evidence type="ECO:0000313" key="3">
    <source>
        <dbReference type="Proteomes" id="UP001226020"/>
    </source>
</evidence>
<reference evidence="2 3" key="1">
    <citation type="journal article" date="2023" name="Front. Microbiol.">
        <title>Phylogeography and host specificity of Pasteurellaceae pathogenic to sea-farmed fish in the north-east Atlantic.</title>
        <authorList>
            <person name="Gulla S."/>
            <person name="Colquhoun D.J."/>
            <person name="Olsen A.B."/>
            <person name="Spilsberg B."/>
            <person name="Lagesen K."/>
            <person name="Aakesson C.P."/>
            <person name="Strom S."/>
            <person name="Manji F."/>
            <person name="Birkbeck T.H."/>
            <person name="Nilsen H.K."/>
        </authorList>
    </citation>
    <scope>NUCLEOTIDE SEQUENCE [LARGE SCALE GENOMIC DNA]</scope>
    <source>
        <strain evidence="2 3">NVIB3131</strain>
    </source>
</reference>
<keyword evidence="3" id="KW-1185">Reference proteome</keyword>
<evidence type="ECO:0000259" key="1">
    <source>
        <dbReference type="Pfam" id="PF02036"/>
    </source>
</evidence>
<comment type="caution">
    <text evidence="2">The sequence shown here is derived from an EMBL/GenBank/DDBJ whole genome shotgun (WGS) entry which is preliminary data.</text>
</comment>
<dbReference type="RefSeq" id="WP_306351697.1">
    <property type="nucleotide sequence ID" value="NZ_JASAWV010000007.1"/>
</dbReference>